<keyword evidence="2" id="KW-1185">Reference proteome</keyword>
<dbReference type="AlphaFoldDB" id="A0A2Z6LJC1"/>
<reference evidence="2" key="1">
    <citation type="journal article" date="2017" name="Front. Plant Sci.">
        <title>Climate Clever Clovers: New Paradigm to Reduce the Environmental Footprint of Ruminants by Breeding Low Methanogenic Forages Utilizing Haplotype Variation.</title>
        <authorList>
            <person name="Kaur P."/>
            <person name="Appels R."/>
            <person name="Bayer P.E."/>
            <person name="Keeble-Gagnere G."/>
            <person name="Wang J."/>
            <person name="Hirakawa H."/>
            <person name="Shirasawa K."/>
            <person name="Vercoe P."/>
            <person name="Stefanova K."/>
            <person name="Durmic Z."/>
            <person name="Nichols P."/>
            <person name="Revell C."/>
            <person name="Isobe S.N."/>
            <person name="Edwards D."/>
            <person name="Erskine W."/>
        </authorList>
    </citation>
    <scope>NUCLEOTIDE SEQUENCE [LARGE SCALE GENOMIC DNA]</scope>
    <source>
        <strain evidence="2">cv. Daliak</strain>
    </source>
</reference>
<accession>A0A2Z6LJC1</accession>
<name>A0A2Z6LJC1_TRISU</name>
<sequence length="167" mass="18587">MRQQRWPQAFVLLRSGSLRSELLSTLSLLGFQSRLTSLSFLSFKLAPLLPPIQLAVKLQIVMEATQILLNAQVVDGAVRNQAENNLNLFQEQNLPSFLSSLVGELANDKEMVLTDLRGISIYEQTLHLNPPSTKCHAMNFPLLMCTFNIASKVSMHVSVHLNESIGV</sequence>
<organism evidence="1 2">
    <name type="scientific">Trifolium subterraneum</name>
    <name type="common">Subterranean clover</name>
    <dbReference type="NCBI Taxonomy" id="3900"/>
    <lineage>
        <taxon>Eukaryota</taxon>
        <taxon>Viridiplantae</taxon>
        <taxon>Streptophyta</taxon>
        <taxon>Embryophyta</taxon>
        <taxon>Tracheophyta</taxon>
        <taxon>Spermatophyta</taxon>
        <taxon>Magnoliopsida</taxon>
        <taxon>eudicotyledons</taxon>
        <taxon>Gunneridae</taxon>
        <taxon>Pentapetalae</taxon>
        <taxon>rosids</taxon>
        <taxon>fabids</taxon>
        <taxon>Fabales</taxon>
        <taxon>Fabaceae</taxon>
        <taxon>Papilionoideae</taxon>
        <taxon>50 kb inversion clade</taxon>
        <taxon>NPAAA clade</taxon>
        <taxon>Hologalegina</taxon>
        <taxon>IRL clade</taxon>
        <taxon>Trifolieae</taxon>
        <taxon>Trifolium</taxon>
    </lineage>
</organism>
<evidence type="ECO:0000313" key="1">
    <source>
        <dbReference type="EMBL" id="GAU17483.1"/>
    </source>
</evidence>
<dbReference type="InterPro" id="IPR011989">
    <property type="entry name" value="ARM-like"/>
</dbReference>
<dbReference type="Gene3D" id="1.25.10.10">
    <property type="entry name" value="Leucine-rich Repeat Variant"/>
    <property type="match status" value="1"/>
</dbReference>
<protein>
    <submittedName>
        <fullName evidence="1">Uncharacterized protein</fullName>
    </submittedName>
</protein>
<dbReference type="Proteomes" id="UP000242715">
    <property type="component" value="Unassembled WGS sequence"/>
</dbReference>
<dbReference type="EMBL" id="DF973172">
    <property type="protein sequence ID" value="GAU17483.1"/>
    <property type="molecule type" value="Genomic_DNA"/>
</dbReference>
<evidence type="ECO:0000313" key="2">
    <source>
        <dbReference type="Proteomes" id="UP000242715"/>
    </source>
</evidence>
<gene>
    <name evidence="1" type="ORF">TSUD_340260</name>
</gene>
<proteinExistence type="predicted"/>